<sequence>MLTESPIEQITGIVNQMLESEPGFFCVSVKIKPTQNIKVYLDGDNGFPIEKCVYFNRKLYQLITEAGIYPEGEFSLEVSSPGVGEPLQLHRQYVKNIGRTVEVVFKDDTVKTGTLLAVTDNDILLEQTIGKGKKATTQQVLIPFNNIKTTTVQIKF</sequence>
<dbReference type="Proteomes" id="UP000249720">
    <property type="component" value="Unassembled WGS sequence"/>
</dbReference>
<evidence type="ECO:0000259" key="5">
    <source>
        <dbReference type="Pfam" id="PF17384"/>
    </source>
</evidence>
<feature type="domain" description="Ribosome maturation factor RimP C-terminal" evidence="5">
    <location>
        <begin position="87"/>
        <end position="156"/>
    </location>
</feature>
<dbReference type="SUPFAM" id="SSF75420">
    <property type="entry name" value="YhbC-like, N-terminal domain"/>
    <property type="match status" value="1"/>
</dbReference>
<comment type="similarity">
    <text evidence="3">Belongs to the RimP family.</text>
</comment>
<dbReference type="Pfam" id="PF17384">
    <property type="entry name" value="DUF150_C"/>
    <property type="match status" value="1"/>
</dbReference>
<evidence type="ECO:0000313" key="6">
    <source>
        <dbReference type="EMBL" id="PZX60679.1"/>
    </source>
</evidence>
<dbReference type="InterPro" id="IPR028989">
    <property type="entry name" value="RimP_N"/>
</dbReference>
<dbReference type="Pfam" id="PF02576">
    <property type="entry name" value="RimP_N"/>
    <property type="match status" value="1"/>
</dbReference>
<keyword evidence="7" id="KW-1185">Reference proteome</keyword>
<dbReference type="InterPro" id="IPR036847">
    <property type="entry name" value="RimP_C_sf"/>
</dbReference>
<keyword evidence="2 3" id="KW-0690">Ribosome biogenesis</keyword>
<dbReference type="AlphaFoldDB" id="A0A2W7S1D4"/>
<proteinExistence type="inferred from homology"/>
<comment type="function">
    <text evidence="3">Required for maturation of 30S ribosomal subunits.</text>
</comment>
<evidence type="ECO:0000256" key="2">
    <source>
        <dbReference type="ARBA" id="ARBA00022517"/>
    </source>
</evidence>
<name>A0A2W7S1D4_9BACT</name>
<dbReference type="Gene3D" id="3.30.300.70">
    <property type="entry name" value="RimP-like superfamily, N-terminal"/>
    <property type="match status" value="1"/>
</dbReference>
<feature type="domain" description="Ribosome maturation factor RimP N-terminal" evidence="4">
    <location>
        <begin position="23"/>
        <end position="83"/>
    </location>
</feature>
<dbReference type="GO" id="GO:0006412">
    <property type="term" value="P:translation"/>
    <property type="evidence" value="ECO:0007669"/>
    <property type="project" value="TreeGrafter"/>
</dbReference>
<evidence type="ECO:0000313" key="7">
    <source>
        <dbReference type="Proteomes" id="UP000249720"/>
    </source>
</evidence>
<dbReference type="PANTHER" id="PTHR33867:SF1">
    <property type="entry name" value="RIBOSOME MATURATION FACTOR RIMP"/>
    <property type="match status" value="1"/>
</dbReference>
<comment type="caution">
    <text evidence="6">The sequence shown here is derived from an EMBL/GenBank/DDBJ whole genome shotgun (WGS) entry which is preliminary data.</text>
</comment>
<dbReference type="OrthoDB" id="9789702at2"/>
<dbReference type="HAMAP" id="MF_01077">
    <property type="entry name" value="RimP"/>
    <property type="match status" value="1"/>
</dbReference>
<evidence type="ECO:0000256" key="3">
    <source>
        <dbReference type="HAMAP-Rule" id="MF_01077"/>
    </source>
</evidence>
<accession>A0A2W7S1D4</accession>
<evidence type="ECO:0000256" key="1">
    <source>
        <dbReference type="ARBA" id="ARBA00022490"/>
    </source>
</evidence>
<dbReference type="GO" id="GO:0000028">
    <property type="term" value="P:ribosomal small subunit assembly"/>
    <property type="evidence" value="ECO:0007669"/>
    <property type="project" value="TreeGrafter"/>
</dbReference>
<dbReference type="PANTHER" id="PTHR33867">
    <property type="entry name" value="RIBOSOME MATURATION FACTOR RIMP"/>
    <property type="match status" value="1"/>
</dbReference>
<dbReference type="EMBL" id="QKZV01000009">
    <property type="protein sequence ID" value="PZX60679.1"/>
    <property type="molecule type" value="Genomic_DNA"/>
</dbReference>
<dbReference type="GO" id="GO:0005829">
    <property type="term" value="C:cytosol"/>
    <property type="evidence" value="ECO:0007669"/>
    <property type="project" value="TreeGrafter"/>
</dbReference>
<keyword evidence="1 3" id="KW-0963">Cytoplasm</keyword>
<gene>
    <name evidence="3" type="primary">rimP</name>
    <name evidence="6" type="ORF">LX80_02457</name>
</gene>
<comment type="subcellular location">
    <subcellularLocation>
        <location evidence="3">Cytoplasm</location>
    </subcellularLocation>
</comment>
<protein>
    <recommendedName>
        <fullName evidence="3">Ribosome maturation factor RimP</fullName>
    </recommendedName>
</protein>
<evidence type="ECO:0000259" key="4">
    <source>
        <dbReference type="Pfam" id="PF02576"/>
    </source>
</evidence>
<reference evidence="6 7" key="1">
    <citation type="submission" date="2018-06" db="EMBL/GenBank/DDBJ databases">
        <title>Genomic Encyclopedia of Archaeal and Bacterial Type Strains, Phase II (KMG-II): from individual species to whole genera.</title>
        <authorList>
            <person name="Goeker M."/>
        </authorList>
    </citation>
    <scope>NUCLEOTIDE SEQUENCE [LARGE SCALE GENOMIC DNA]</scope>
    <source>
        <strain evidence="6 7">DSM 23241</strain>
    </source>
</reference>
<dbReference type="SUPFAM" id="SSF74942">
    <property type="entry name" value="YhbC-like, C-terminal domain"/>
    <property type="match status" value="1"/>
</dbReference>
<organism evidence="6 7">
    <name type="scientific">Hydrotalea sandarakina</name>
    <dbReference type="NCBI Taxonomy" id="1004304"/>
    <lineage>
        <taxon>Bacteria</taxon>
        <taxon>Pseudomonadati</taxon>
        <taxon>Bacteroidota</taxon>
        <taxon>Chitinophagia</taxon>
        <taxon>Chitinophagales</taxon>
        <taxon>Chitinophagaceae</taxon>
        <taxon>Hydrotalea</taxon>
    </lineage>
</organism>
<dbReference type="RefSeq" id="WP_111296885.1">
    <property type="nucleotide sequence ID" value="NZ_QKZV01000009.1"/>
</dbReference>
<dbReference type="InterPro" id="IPR028998">
    <property type="entry name" value="RimP_C"/>
</dbReference>
<dbReference type="InterPro" id="IPR003728">
    <property type="entry name" value="Ribosome_maturation_RimP"/>
</dbReference>
<dbReference type="InterPro" id="IPR035956">
    <property type="entry name" value="RimP_N_sf"/>
</dbReference>